<keyword evidence="6 9" id="KW-0472">Membrane</keyword>
<proteinExistence type="inferred from homology"/>
<feature type="transmembrane region" description="Helical" evidence="9">
    <location>
        <begin position="588"/>
        <end position="608"/>
    </location>
</feature>
<evidence type="ECO:0000313" key="12">
    <source>
        <dbReference type="Proteomes" id="UP000886857"/>
    </source>
</evidence>
<comment type="caution">
    <text evidence="11">The sequence shown here is derived from an EMBL/GenBank/DDBJ whole genome shotgun (WGS) entry which is preliminary data.</text>
</comment>
<feature type="transmembrane region" description="Helical" evidence="9">
    <location>
        <begin position="259"/>
        <end position="281"/>
    </location>
</feature>
<dbReference type="InterPro" id="IPR023298">
    <property type="entry name" value="ATPase_P-typ_TM_dom_sf"/>
</dbReference>
<sequence length="656" mass="69244">MGSKLALDKEQKAKLIRICASLAAFAVLFAVDKAVGLSVPAWGANGWLLPLGLYLAVYLAIGYDVLWRAVRNIARGQVFDENFLMCVATLGAFALAIYRGVTGQSIEGFDEACAVLLFYQVGEFFQDYATERSRRSIAGLMDIRPDYANVLRNGAEKRVAPEEVAVGEIIVVNAGEKVPLDGVVTLGETALDTKALTGESLPREVREGGEVLSGAVNLSSRIEVRVEKEFYDSTVSKILDLVENAAGQKSRTENFITRFARYYTPTVVITALLLAIIPGAVTGEWSEWVYRALNFLVVSCPCALVISVPLGFFAGIGAASSCGVLVKGSNFLEKMNKADIFVFDKTGTLTKGNFAVTEIAPAERREEILRLAAIAEHGSAHPIARSVLALTGESGGEGYVQTVVPGEGVVASKGEDVILAGNAELMRGKGVDFLPSSAPGTVVYVAHNGEFVGLIVVNDEIKPESAQVVSELNELGCRTVMLTGDGAATAKSVADAVGVTDYAASLLPQEKVAAVEKLLAAKQPSEALCFVGDGINDAPVLMRSDIGIAMGGVGSDAAIEASDIVLMHDDLAGLPLVKRIAKKTMTVACENIIFSLVVKVAILILSALGVTGMWAAVFGDVGVAVIAVLNAMRINTKRARASYRGVRRAPAPSPAD</sequence>
<evidence type="ECO:0000259" key="10">
    <source>
        <dbReference type="Pfam" id="PF00122"/>
    </source>
</evidence>
<reference evidence="11" key="2">
    <citation type="journal article" date="2021" name="PeerJ">
        <title>Extensive microbial diversity within the chicken gut microbiome revealed by metagenomics and culture.</title>
        <authorList>
            <person name="Gilroy R."/>
            <person name="Ravi A."/>
            <person name="Getino M."/>
            <person name="Pursley I."/>
            <person name="Horton D.L."/>
            <person name="Alikhan N.F."/>
            <person name="Baker D."/>
            <person name="Gharbi K."/>
            <person name="Hall N."/>
            <person name="Watson M."/>
            <person name="Adriaenssens E.M."/>
            <person name="Foster-Nyarko E."/>
            <person name="Jarju S."/>
            <person name="Secka A."/>
            <person name="Antonio M."/>
            <person name="Oren A."/>
            <person name="Chaudhuri R.R."/>
            <person name="La Ragione R."/>
            <person name="Hildebrand F."/>
            <person name="Pallen M.J."/>
        </authorList>
    </citation>
    <scope>NUCLEOTIDE SEQUENCE</scope>
    <source>
        <strain evidence="11">10406</strain>
    </source>
</reference>
<reference evidence="11" key="1">
    <citation type="submission" date="2020-10" db="EMBL/GenBank/DDBJ databases">
        <authorList>
            <person name="Gilroy R."/>
        </authorList>
    </citation>
    <scope>NUCLEOTIDE SEQUENCE</scope>
    <source>
        <strain evidence="11">10406</strain>
    </source>
</reference>
<dbReference type="Gene3D" id="3.40.50.1000">
    <property type="entry name" value="HAD superfamily/HAD-like"/>
    <property type="match status" value="1"/>
</dbReference>
<dbReference type="GO" id="GO:0005524">
    <property type="term" value="F:ATP binding"/>
    <property type="evidence" value="ECO:0007669"/>
    <property type="project" value="UniProtKB-UniRule"/>
</dbReference>
<dbReference type="InterPro" id="IPR008250">
    <property type="entry name" value="ATPase_P-typ_transduc_dom_A_sf"/>
</dbReference>
<dbReference type="InterPro" id="IPR051014">
    <property type="entry name" value="Cation_Transport_ATPase_IB"/>
</dbReference>
<dbReference type="Proteomes" id="UP000886857">
    <property type="component" value="Unassembled WGS sequence"/>
</dbReference>
<feature type="transmembrane region" description="Helical" evidence="9">
    <location>
        <begin position="614"/>
        <end position="632"/>
    </location>
</feature>
<evidence type="ECO:0000256" key="4">
    <source>
        <dbReference type="ARBA" id="ARBA00022692"/>
    </source>
</evidence>
<dbReference type="NCBIfam" id="TIGR01525">
    <property type="entry name" value="ATPase-IB_hvy"/>
    <property type="match status" value="1"/>
</dbReference>
<keyword evidence="9" id="KW-1003">Cell membrane</keyword>
<dbReference type="GO" id="GO:0008551">
    <property type="term" value="F:P-type cadmium transporter activity"/>
    <property type="evidence" value="ECO:0007669"/>
    <property type="project" value="UniProtKB-EC"/>
</dbReference>
<evidence type="ECO:0000256" key="8">
    <source>
        <dbReference type="ARBA" id="ARBA00049338"/>
    </source>
</evidence>
<evidence type="ECO:0000256" key="3">
    <source>
        <dbReference type="ARBA" id="ARBA00022539"/>
    </source>
</evidence>
<dbReference type="PRINTS" id="PR00941">
    <property type="entry name" value="CDATPASE"/>
</dbReference>
<keyword evidence="9" id="KW-0067">ATP-binding</keyword>
<keyword evidence="3" id="KW-0104">Cadmium</keyword>
<comment type="subcellular location">
    <subcellularLocation>
        <location evidence="9">Cell membrane</location>
    </subcellularLocation>
    <subcellularLocation>
        <location evidence="1">Membrane</location>
        <topology evidence="1">Multi-pass membrane protein</topology>
    </subcellularLocation>
</comment>
<evidence type="ECO:0000313" key="11">
    <source>
        <dbReference type="EMBL" id="HIU98639.1"/>
    </source>
</evidence>
<dbReference type="InterPro" id="IPR023214">
    <property type="entry name" value="HAD_sf"/>
</dbReference>
<dbReference type="GO" id="GO:0005886">
    <property type="term" value="C:plasma membrane"/>
    <property type="evidence" value="ECO:0007669"/>
    <property type="project" value="UniProtKB-SubCell"/>
</dbReference>
<dbReference type="Pfam" id="PF00122">
    <property type="entry name" value="E1-E2_ATPase"/>
    <property type="match status" value="1"/>
</dbReference>
<comment type="similarity">
    <text evidence="2 9">Belongs to the cation transport ATPase (P-type) (TC 3.A.3) family. Type IB subfamily.</text>
</comment>
<evidence type="ECO:0000256" key="1">
    <source>
        <dbReference type="ARBA" id="ARBA00004141"/>
    </source>
</evidence>
<dbReference type="SUPFAM" id="SSF81665">
    <property type="entry name" value="Calcium ATPase, transmembrane domain M"/>
    <property type="match status" value="1"/>
</dbReference>
<keyword evidence="5 9" id="KW-1133">Transmembrane helix</keyword>
<feature type="transmembrane region" description="Helical" evidence="9">
    <location>
        <begin position="293"/>
        <end position="326"/>
    </location>
</feature>
<dbReference type="InterPro" id="IPR036412">
    <property type="entry name" value="HAD-like_sf"/>
</dbReference>
<keyword evidence="9" id="KW-0479">Metal-binding</keyword>
<dbReference type="GO" id="GO:0046872">
    <property type="term" value="F:metal ion binding"/>
    <property type="evidence" value="ECO:0007669"/>
    <property type="project" value="UniProtKB-KW"/>
</dbReference>
<dbReference type="PANTHER" id="PTHR48085">
    <property type="entry name" value="CADMIUM/ZINC-TRANSPORTING ATPASE HMA2-RELATED"/>
    <property type="match status" value="1"/>
</dbReference>
<dbReference type="SUPFAM" id="SSF81653">
    <property type="entry name" value="Calcium ATPase, transduction domain A"/>
    <property type="match status" value="1"/>
</dbReference>
<dbReference type="InterPro" id="IPR027256">
    <property type="entry name" value="P-typ_ATPase_IB"/>
</dbReference>
<dbReference type="GO" id="GO:0016887">
    <property type="term" value="F:ATP hydrolysis activity"/>
    <property type="evidence" value="ECO:0007669"/>
    <property type="project" value="InterPro"/>
</dbReference>
<dbReference type="InterPro" id="IPR018303">
    <property type="entry name" value="ATPase_P-typ_P_site"/>
</dbReference>
<evidence type="ECO:0000256" key="5">
    <source>
        <dbReference type="ARBA" id="ARBA00022989"/>
    </source>
</evidence>
<dbReference type="Gene3D" id="2.70.150.10">
    <property type="entry name" value="Calcium-transporting ATPase, cytoplasmic transduction domain A"/>
    <property type="match status" value="1"/>
</dbReference>
<dbReference type="AlphaFoldDB" id="A0A9D1N9B8"/>
<dbReference type="SUPFAM" id="SSF56784">
    <property type="entry name" value="HAD-like"/>
    <property type="match status" value="1"/>
</dbReference>
<dbReference type="PRINTS" id="PR00119">
    <property type="entry name" value="CATATPASE"/>
</dbReference>
<dbReference type="Gene3D" id="3.40.1110.10">
    <property type="entry name" value="Calcium-transporting ATPase, cytoplasmic domain N"/>
    <property type="match status" value="1"/>
</dbReference>
<evidence type="ECO:0000256" key="6">
    <source>
        <dbReference type="ARBA" id="ARBA00023136"/>
    </source>
</evidence>
<evidence type="ECO:0000256" key="9">
    <source>
        <dbReference type="RuleBase" id="RU362081"/>
    </source>
</evidence>
<keyword evidence="4 9" id="KW-0812">Transmembrane</keyword>
<accession>A0A9D1N9B8</accession>
<evidence type="ECO:0000256" key="2">
    <source>
        <dbReference type="ARBA" id="ARBA00006024"/>
    </source>
</evidence>
<dbReference type="InterPro" id="IPR001757">
    <property type="entry name" value="P_typ_ATPase"/>
</dbReference>
<dbReference type="InterPro" id="IPR059000">
    <property type="entry name" value="ATPase_P-type_domA"/>
</dbReference>
<dbReference type="NCBIfam" id="TIGR01512">
    <property type="entry name" value="ATPase-IB2_Cd"/>
    <property type="match status" value="1"/>
</dbReference>
<gene>
    <name evidence="11" type="primary">cadA</name>
    <name evidence="11" type="ORF">IAC73_02205</name>
</gene>
<feature type="transmembrane region" description="Helical" evidence="9">
    <location>
        <begin position="46"/>
        <end position="66"/>
    </location>
</feature>
<evidence type="ECO:0000256" key="7">
    <source>
        <dbReference type="ARBA" id="ARBA00039103"/>
    </source>
</evidence>
<protein>
    <recommendedName>
        <fullName evidence="7">Cd(2+)-exporting ATPase</fullName>
        <ecNumber evidence="7">7.2.2.21</ecNumber>
    </recommendedName>
</protein>
<feature type="domain" description="P-type ATPase A" evidence="10">
    <location>
        <begin position="144"/>
        <end position="243"/>
    </location>
</feature>
<dbReference type="Pfam" id="PF00702">
    <property type="entry name" value="Hydrolase"/>
    <property type="match status" value="1"/>
</dbReference>
<dbReference type="PANTHER" id="PTHR48085:SF5">
    <property type="entry name" value="CADMIUM_ZINC-TRANSPORTING ATPASE HMA4-RELATED"/>
    <property type="match status" value="1"/>
</dbReference>
<dbReference type="EMBL" id="DVOE01000032">
    <property type="protein sequence ID" value="HIU98639.1"/>
    <property type="molecule type" value="Genomic_DNA"/>
</dbReference>
<dbReference type="NCBIfam" id="TIGR01494">
    <property type="entry name" value="ATPase_P-type"/>
    <property type="match status" value="1"/>
</dbReference>
<organism evidence="11 12">
    <name type="scientific">Candidatus Limadaptatus stercoripullorum</name>
    <dbReference type="NCBI Taxonomy" id="2840846"/>
    <lineage>
        <taxon>Bacteria</taxon>
        <taxon>Bacillati</taxon>
        <taxon>Bacillota</taxon>
        <taxon>Clostridia</taxon>
        <taxon>Eubacteriales</taxon>
        <taxon>Candidatus Limadaptatus</taxon>
    </lineage>
</organism>
<keyword evidence="9" id="KW-0547">Nucleotide-binding</keyword>
<comment type="catalytic activity">
    <reaction evidence="8">
        <text>Cd(2+)(in) + ATP + H2O = Cd(2+)(out) + ADP + phosphate + H(+)</text>
        <dbReference type="Rhea" id="RHEA:12132"/>
        <dbReference type="ChEBI" id="CHEBI:15377"/>
        <dbReference type="ChEBI" id="CHEBI:15378"/>
        <dbReference type="ChEBI" id="CHEBI:30616"/>
        <dbReference type="ChEBI" id="CHEBI:43474"/>
        <dbReference type="ChEBI" id="CHEBI:48775"/>
        <dbReference type="ChEBI" id="CHEBI:456216"/>
        <dbReference type="EC" id="7.2.2.21"/>
    </reaction>
</comment>
<name>A0A9D1N9B8_9FIRM</name>
<dbReference type="EC" id="7.2.2.21" evidence="7"/>
<dbReference type="PROSITE" id="PS00154">
    <property type="entry name" value="ATPASE_E1_E2"/>
    <property type="match status" value="1"/>
</dbReference>
<dbReference type="InterPro" id="IPR023299">
    <property type="entry name" value="ATPase_P-typ_cyto_dom_N"/>
</dbReference>